<dbReference type="EMBL" id="BJVJ01000009">
    <property type="protein sequence ID" value="GEL22468.1"/>
    <property type="molecule type" value="Genomic_DNA"/>
</dbReference>
<dbReference type="CDD" id="cd07812">
    <property type="entry name" value="SRPBCC"/>
    <property type="match status" value="1"/>
</dbReference>
<dbReference type="Proteomes" id="UP000321685">
    <property type="component" value="Unassembled WGS sequence"/>
</dbReference>
<dbReference type="Pfam" id="PF10604">
    <property type="entry name" value="Polyketide_cyc2"/>
    <property type="match status" value="1"/>
</dbReference>
<dbReference type="AlphaFoldDB" id="A0A511DHJ7"/>
<accession>A0A511DHJ7</accession>
<evidence type="ECO:0000256" key="1">
    <source>
        <dbReference type="SAM" id="MobiDB-lite"/>
    </source>
</evidence>
<proteinExistence type="predicted"/>
<dbReference type="Gene3D" id="3.30.530.20">
    <property type="match status" value="1"/>
</dbReference>
<evidence type="ECO:0008006" key="4">
    <source>
        <dbReference type="Google" id="ProtNLM"/>
    </source>
</evidence>
<evidence type="ECO:0000313" key="3">
    <source>
        <dbReference type="Proteomes" id="UP000321685"/>
    </source>
</evidence>
<feature type="compositionally biased region" description="Gly residues" evidence="1">
    <location>
        <begin position="82"/>
        <end position="93"/>
    </location>
</feature>
<organism evidence="2 3">
    <name type="scientific">Pseudonocardia sulfidoxydans NBRC 16205</name>
    <dbReference type="NCBI Taxonomy" id="1223511"/>
    <lineage>
        <taxon>Bacteria</taxon>
        <taxon>Bacillati</taxon>
        <taxon>Actinomycetota</taxon>
        <taxon>Actinomycetes</taxon>
        <taxon>Pseudonocardiales</taxon>
        <taxon>Pseudonocardiaceae</taxon>
        <taxon>Pseudonocardia</taxon>
    </lineage>
</organism>
<evidence type="ECO:0000313" key="2">
    <source>
        <dbReference type="EMBL" id="GEL22468.1"/>
    </source>
</evidence>
<dbReference type="OrthoDB" id="5244508at2"/>
<keyword evidence="3" id="KW-1185">Reference proteome</keyword>
<gene>
    <name evidence="2" type="ORF">PSU4_14220</name>
</gene>
<name>A0A511DHJ7_9PSEU</name>
<reference evidence="2 3" key="1">
    <citation type="submission" date="2019-07" db="EMBL/GenBank/DDBJ databases">
        <title>Whole genome shotgun sequence of Pseudonocardia sulfidoxydans NBRC 16205.</title>
        <authorList>
            <person name="Hosoyama A."/>
            <person name="Uohara A."/>
            <person name="Ohji S."/>
            <person name="Ichikawa N."/>
        </authorList>
    </citation>
    <scope>NUCLEOTIDE SEQUENCE [LARGE SCALE GENOMIC DNA]</scope>
    <source>
        <strain evidence="2 3">NBRC 16205</strain>
    </source>
</reference>
<dbReference type="InterPro" id="IPR019587">
    <property type="entry name" value="Polyketide_cyclase/dehydratase"/>
</dbReference>
<sequence>MGDYEHSTTVAADPDELFDYLSDVHNLPDYFAAMREAEPTGKPSHGGEEVHVVADVEGARREGEAWIDTDKDTRTLSWGSEGPNGYGGALEVGGSAGEATVTVKLHTERADGPGIRAGLEQTLAEIKTAVEGSSTS</sequence>
<comment type="caution">
    <text evidence="2">The sequence shown here is derived from an EMBL/GenBank/DDBJ whole genome shotgun (WGS) entry which is preliminary data.</text>
</comment>
<feature type="compositionally biased region" description="Basic and acidic residues" evidence="1">
    <location>
        <begin position="58"/>
        <end position="74"/>
    </location>
</feature>
<dbReference type="InterPro" id="IPR023393">
    <property type="entry name" value="START-like_dom_sf"/>
</dbReference>
<feature type="region of interest" description="Disordered" evidence="1">
    <location>
        <begin position="58"/>
        <end position="93"/>
    </location>
</feature>
<dbReference type="RefSeq" id="WP_147103790.1">
    <property type="nucleotide sequence ID" value="NZ_BJVJ01000009.1"/>
</dbReference>
<dbReference type="SUPFAM" id="SSF55961">
    <property type="entry name" value="Bet v1-like"/>
    <property type="match status" value="1"/>
</dbReference>
<protein>
    <recommendedName>
        <fullName evidence="4">Polyketide cyclase</fullName>
    </recommendedName>
</protein>